<feature type="region of interest" description="Disordered" evidence="1">
    <location>
        <begin position="104"/>
        <end position="280"/>
    </location>
</feature>
<evidence type="ECO:0000313" key="4">
    <source>
        <dbReference type="Proteomes" id="UP001178461"/>
    </source>
</evidence>
<proteinExistence type="predicted"/>
<dbReference type="InterPro" id="IPR026128">
    <property type="entry name" value="VGF"/>
</dbReference>
<keyword evidence="2" id="KW-0732">Signal</keyword>
<evidence type="ECO:0008006" key="5">
    <source>
        <dbReference type="Google" id="ProtNLM"/>
    </source>
</evidence>
<feature type="compositionally biased region" description="Basic and acidic residues" evidence="1">
    <location>
        <begin position="122"/>
        <end position="159"/>
    </location>
</feature>
<feature type="compositionally biased region" description="Acidic residues" evidence="1">
    <location>
        <begin position="353"/>
        <end position="365"/>
    </location>
</feature>
<reference evidence="3" key="1">
    <citation type="submission" date="2022-12" db="EMBL/GenBank/DDBJ databases">
        <authorList>
            <person name="Alioto T."/>
            <person name="Alioto T."/>
            <person name="Gomez Garrido J."/>
        </authorList>
    </citation>
    <scope>NUCLEOTIDE SEQUENCE</scope>
</reference>
<dbReference type="PANTHER" id="PTHR15159">
    <property type="entry name" value="NEUROSECRETORY PROTEIN VGF"/>
    <property type="match status" value="1"/>
</dbReference>
<organism evidence="3 4">
    <name type="scientific">Podarcis lilfordi</name>
    <name type="common">Lilford's wall lizard</name>
    <dbReference type="NCBI Taxonomy" id="74358"/>
    <lineage>
        <taxon>Eukaryota</taxon>
        <taxon>Metazoa</taxon>
        <taxon>Chordata</taxon>
        <taxon>Craniata</taxon>
        <taxon>Vertebrata</taxon>
        <taxon>Euteleostomi</taxon>
        <taxon>Lepidosauria</taxon>
        <taxon>Squamata</taxon>
        <taxon>Bifurcata</taxon>
        <taxon>Unidentata</taxon>
        <taxon>Episquamata</taxon>
        <taxon>Laterata</taxon>
        <taxon>Lacertibaenia</taxon>
        <taxon>Lacertidae</taxon>
        <taxon>Podarcis</taxon>
    </lineage>
</organism>
<name>A0AA35L980_9SAUR</name>
<protein>
    <recommendedName>
        <fullName evidence="5">Neurosecretory protein VGF</fullName>
    </recommendedName>
</protein>
<feature type="compositionally biased region" description="Gly residues" evidence="1">
    <location>
        <begin position="488"/>
        <end position="505"/>
    </location>
</feature>
<dbReference type="EMBL" id="OX395138">
    <property type="protein sequence ID" value="CAI5791656.1"/>
    <property type="molecule type" value="Genomic_DNA"/>
</dbReference>
<gene>
    <name evidence="3" type="ORF">PODLI_1B034827</name>
</gene>
<feature type="region of interest" description="Disordered" evidence="1">
    <location>
        <begin position="30"/>
        <end position="89"/>
    </location>
</feature>
<feature type="region of interest" description="Disordered" evidence="1">
    <location>
        <begin position="479"/>
        <end position="560"/>
    </location>
</feature>
<evidence type="ECO:0000256" key="1">
    <source>
        <dbReference type="SAM" id="MobiDB-lite"/>
    </source>
</evidence>
<feature type="compositionally biased region" description="Polar residues" evidence="1">
    <location>
        <begin position="513"/>
        <end position="523"/>
    </location>
</feature>
<evidence type="ECO:0000313" key="3">
    <source>
        <dbReference type="EMBL" id="CAI5791656.1"/>
    </source>
</evidence>
<accession>A0AA35L980</accession>
<feature type="compositionally biased region" description="Low complexity" evidence="1">
    <location>
        <begin position="402"/>
        <end position="413"/>
    </location>
</feature>
<sequence>MPCLHHLRRAAWLLSLCLLLAQSHLRAAALPTGRGQEEEARPGGGGGDNDRESPQPENSPAGRGILPGPLGAEDQKRGGPDEGDLFQDVDPKALAAVLLQALQAEAGKPRDGQSLNPEPSANEERVRSETKSSDAQEQPEKKAQGPRWEAGEDGGRKQEEQEEEGEAGERSFGQQELDALKSMLEELQRYSSAAKRAEPPQGPPAPQERDDVLKELEEYERLRAHAKRSPAPPGGEPWDGARKLRQQQHLEHQLLQRRYEELAESRRQAEEARRAAAEEERLADMASDLLLQYLLKDGEEEEDGRQGANAQEEDEDDEEEQPPRSGIRRKGSGLLFEDEEGNVAEDKRSNEAPVEEEEEDDDDIDPNTIDRLIELSSKLHLPADDVIDIINNVEKKKKEVPEVAPAGSKAKGPGAPPLPPPPARNKPKKAPAYAVYRPEPRPPQKPYYPPADYKSYHHRRLPKQNEAAWNEVLKGDEYPAPKWYPARPGGGSSGHRGGGGGGGGSVSNYAGSNKISNYINPRTFQPPPYARFRGPLPGPVVPREEFYDDGQTREEEDGDEELQNYIETMLMKRPKAFQ</sequence>
<feature type="compositionally biased region" description="Pro residues" evidence="1">
    <location>
        <begin position="414"/>
        <end position="424"/>
    </location>
</feature>
<feature type="compositionally biased region" description="Basic and acidic residues" evidence="1">
    <location>
        <begin position="542"/>
        <end position="553"/>
    </location>
</feature>
<feature type="chain" id="PRO_5041205294" description="Neurosecretory protein VGF" evidence="2">
    <location>
        <begin position="29"/>
        <end position="578"/>
    </location>
</feature>
<feature type="compositionally biased region" description="Basic and acidic residues" evidence="1">
    <location>
        <begin position="248"/>
        <end position="280"/>
    </location>
</feature>
<feature type="region of interest" description="Disordered" evidence="1">
    <location>
        <begin position="293"/>
        <end position="369"/>
    </location>
</feature>
<evidence type="ECO:0000256" key="2">
    <source>
        <dbReference type="SAM" id="SignalP"/>
    </source>
</evidence>
<dbReference type="Proteomes" id="UP001178461">
    <property type="component" value="Chromosome 13"/>
</dbReference>
<feature type="region of interest" description="Disordered" evidence="1">
    <location>
        <begin position="395"/>
        <end position="459"/>
    </location>
</feature>
<feature type="compositionally biased region" description="Basic and acidic residues" evidence="1">
    <location>
        <begin position="207"/>
        <end position="223"/>
    </location>
</feature>
<feature type="compositionally biased region" description="Acidic residues" evidence="1">
    <location>
        <begin position="311"/>
        <end position="320"/>
    </location>
</feature>
<dbReference type="PANTHER" id="PTHR15159:SF2">
    <property type="entry name" value="NEUROSECRETORY PROTEIN VGF"/>
    <property type="match status" value="1"/>
</dbReference>
<keyword evidence="4" id="KW-1185">Reference proteome</keyword>
<dbReference type="GO" id="GO:0005184">
    <property type="term" value="F:neuropeptide hormone activity"/>
    <property type="evidence" value="ECO:0007669"/>
    <property type="project" value="InterPro"/>
</dbReference>
<dbReference type="AlphaFoldDB" id="A0AA35L980"/>
<feature type="signal peptide" evidence="2">
    <location>
        <begin position="1"/>
        <end position="28"/>
    </location>
</feature>